<evidence type="ECO:0000313" key="3">
    <source>
        <dbReference type="Proteomes" id="UP000321484"/>
    </source>
</evidence>
<feature type="transmembrane region" description="Helical" evidence="1">
    <location>
        <begin position="72"/>
        <end position="98"/>
    </location>
</feature>
<sequence length="160" mass="16264">MRVRRSGAALWPVLSALALLGAGAVVLLQQGALMVHQCVTAGSLGRFGVTLALLREDAACPSGYGVGDGQRAIGVVVAIALPVLLAHLVGAGVGVGLASRLHRLVRVAVGVVRSLRPRPAEPVALPVPRLVAVDVPVVAPRSRAVAGGPWWRGPPEVGLA</sequence>
<dbReference type="AlphaFoldDB" id="A0A511YXP2"/>
<comment type="caution">
    <text evidence="2">The sequence shown here is derived from an EMBL/GenBank/DDBJ whole genome shotgun (WGS) entry which is preliminary data.</text>
</comment>
<proteinExistence type="predicted"/>
<name>A0A511YXP2_9CELL</name>
<keyword evidence="1" id="KW-1133">Transmembrane helix</keyword>
<organism evidence="2 3">
    <name type="scientific">Actinotalea fermentans</name>
    <dbReference type="NCBI Taxonomy" id="43671"/>
    <lineage>
        <taxon>Bacteria</taxon>
        <taxon>Bacillati</taxon>
        <taxon>Actinomycetota</taxon>
        <taxon>Actinomycetes</taxon>
        <taxon>Micrococcales</taxon>
        <taxon>Cellulomonadaceae</taxon>
        <taxon>Actinotalea</taxon>
    </lineage>
</organism>
<evidence type="ECO:0000313" key="2">
    <source>
        <dbReference type="EMBL" id="GEN79968.1"/>
    </source>
</evidence>
<dbReference type="EMBL" id="BJYK01000004">
    <property type="protein sequence ID" value="GEN79968.1"/>
    <property type="molecule type" value="Genomic_DNA"/>
</dbReference>
<accession>A0A511YXP2</accession>
<protein>
    <submittedName>
        <fullName evidence="2">Uncharacterized protein</fullName>
    </submittedName>
</protein>
<reference evidence="2 3" key="1">
    <citation type="submission" date="2019-07" db="EMBL/GenBank/DDBJ databases">
        <title>Whole genome shotgun sequence of Actinotalea fermentans NBRC 105374.</title>
        <authorList>
            <person name="Hosoyama A."/>
            <person name="Uohara A."/>
            <person name="Ohji S."/>
            <person name="Ichikawa N."/>
        </authorList>
    </citation>
    <scope>NUCLEOTIDE SEQUENCE [LARGE SCALE GENOMIC DNA]</scope>
    <source>
        <strain evidence="2 3">NBRC 105374</strain>
    </source>
</reference>
<dbReference type="Proteomes" id="UP000321484">
    <property type="component" value="Unassembled WGS sequence"/>
</dbReference>
<keyword evidence="1" id="KW-0472">Membrane</keyword>
<keyword evidence="1" id="KW-0812">Transmembrane</keyword>
<evidence type="ECO:0000256" key="1">
    <source>
        <dbReference type="SAM" id="Phobius"/>
    </source>
</evidence>
<gene>
    <name evidence="2" type="ORF">AFE02nite_17020</name>
</gene>
<keyword evidence="3" id="KW-1185">Reference proteome</keyword>